<dbReference type="Pfam" id="PF00593">
    <property type="entry name" value="TonB_dep_Rec_b-barrel"/>
    <property type="match status" value="1"/>
</dbReference>
<dbReference type="SUPFAM" id="SSF56935">
    <property type="entry name" value="Porins"/>
    <property type="match status" value="1"/>
</dbReference>
<dbReference type="InterPro" id="IPR012910">
    <property type="entry name" value="Plug_dom"/>
</dbReference>
<dbReference type="GO" id="GO:0044718">
    <property type="term" value="P:siderophore transmembrane transport"/>
    <property type="evidence" value="ECO:0007669"/>
    <property type="project" value="TreeGrafter"/>
</dbReference>
<keyword evidence="2" id="KW-0813">Transport</keyword>
<evidence type="ECO:0000256" key="1">
    <source>
        <dbReference type="ARBA" id="ARBA00004571"/>
    </source>
</evidence>
<reference evidence="9" key="1">
    <citation type="submission" date="2016-10" db="EMBL/GenBank/DDBJ databases">
        <authorList>
            <person name="de Groot N.N."/>
        </authorList>
    </citation>
    <scope>NUCLEOTIDE SEQUENCE</scope>
</reference>
<comment type="subcellular location">
    <subcellularLocation>
        <location evidence="1">Cell outer membrane</location>
        <topology evidence="1">Multi-pass membrane protein</topology>
    </subcellularLocation>
</comment>
<accession>A0A1W1BK26</accession>
<gene>
    <name evidence="9" type="ORF">MNB_SM-6-1288</name>
</gene>
<keyword evidence="9" id="KW-0675">Receptor</keyword>
<keyword evidence="5" id="KW-0472">Membrane</keyword>
<evidence type="ECO:0000256" key="3">
    <source>
        <dbReference type="ARBA" id="ARBA00022692"/>
    </source>
</evidence>
<dbReference type="PANTHER" id="PTHR30069:SF49">
    <property type="entry name" value="OUTER MEMBRANE PROTEIN C"/>
    <property type="match status" value="1"/>
</dbReference>
<organism evidence="9">
    <name type="scientific">hydrothermal vent metagenome</name>
    <dbReference type="NCBI Taxonomy" id="652676"/>
    <lineage>
        <taxon>unclassified sequences</taxon>
        <taxon>metagenomes</taxon>
        <taxon>ecological metagenomes</taxon>
    </lineage>
</organism>
<name>A0A1W1BK26_9ZZZZ</name>
<evidence type="ECO:0000313" key="9">
    <source>
        <dbReference type="EMBL" id="SFV53831.1"/>
    </source>
</evidence>
<proteinExistence type="predicted"/>
<evidence type="ECO:0000259" key="7">
    <source>
        <dbReference type="Pfam" id="PF00593"/>
    </source>
</evidence>
<feature type="domain" description="TonB-dependent receptor plug" evidence="8">
    <location>
        <begin position="28"/>
        <end position="127"/>
    </location>
</feature>
<dbReference type="InterPro" id="IPR036942">
    <property type="entry name" value="Beta-barrel_TonB_sf"/>
</dbReference>
<evidence type="ECO:0000256" key="6">
    <source>
        <dbReference type="ARBA" id="ARBA00023237"/>
    </source>
</evidence>
<evidence type="ECO:0000256" key="5">
    <source>
        <dbReference type="ARBA" id="ARBA00023136"/>
    </source>
</evidence>
<keyword evidence="6" id="KW-0998">Cell outer membrane</keyword>
<dbReference type="PANTHER" id="PTHR30069">
    <property type="entry name" value="TONB-DEPENDENT OUTER MEMBRANE RECEPTOR"/>
    <property type="match status" value="1"/>
</dbReference>
<dbReference type="InterPro" id="IPR039426">
    <property type="entry name" value="TonB-dep_rcpt-like"/>
</dbReference>
<dbReference type="Pfam" id="PF07715">
    <property type="entry name" value="Plug"/>
    <property type="match status" value="1"/>
</dbReference>
<keyword evidence="3" id="KW-0812">Transmembrane</keyword>
<dbReference type="GO" id="GO:0015344">
    <property type="term" value="F:siderophore uptake transmembrane transporter activity"/>
    <property type="evidence" value="ECO:0007669"/>
    <property type="project" value="TreeGrafter"/>
</dbReference>
<dbReference type="Gene3D" id="2.40.170.20">
    <property type="entry name" value="TonB-dependent receptor, beta-barrel domain"/>
    <property type="match status" value="1"/>
</dbReference>
<dbReference type="Gene3D" id="2.170.130.10">
    <property type="entry name" value="TonB-dependent receptor, plug domain"/>
    <property type="match status" value="1"/>
</dbReference>
<feature type="domain" description="TonB-dependent receptor-like beta-barrel" evidence="7">
    <location>
        <begin position="244"/>
        <end position="624"/>
    </location>
</feature>
<dbReference type="AlphaFoldDB" id="A0A1W1BK26"/>
<protein>
    <submittedName>
        <fullName evidence="9">TonB-dependent receptor</fullName>
    </submittedName>
</protein>
<evidence type="ECO:0000256" key="4">
    <source>
        <dbReference type="ARBA" id="ARBA00023077"/>
    </source>
</evidence>
<evidence type="ECO:0000259" key="8">
    <source>
        <dbReference type="Pfam" id="PF07715"/>
    </source>
</evidence>
<evidence type="ECO:0000256" key="2">
    <source>
        <dbReference type="ARBA" id="ARBA00022448"/>
    </source>
</evidence>
<dbReference type="PROSITE" id="PS52016">
    <property type="entry name" value="TONB_DEPENDENT_REC_3"/>
    <property type="match status" value="1"/>
</dbReference>
<dbReference type="GO" id="GO:0009279">
    <property type="term" value="C:cell outer membrane"/>
    <property type="evidence" value="ECO:0007669"/>
    <property type="project" value="UniProtKB-SubCell"/>
</dbReference>
<keyword evidence="4" id="KW-0798">TonB box</keyword>
<dbReference type="EMBL" id="FPHK01000008">
    <property type="protein sequence ID" value="SFV53831.1"/>
    <property type="molecule type" value="Genomic_DNA"/>
</dbReference>
<dbReference type="InterPro" id="IPR000531">
    <property type="entry name" value="Beta-barrel_TonB"/>
</dbReference>
<sequence>MKKSITLSLLAIASLHATDIELAPIDVQSTVITEVAQNAQTSADVAAALSSSVPSIDMSRRSGIANDVFIRGQKKDNISVEVDGTKIYGACPNRMDPPISHILANQINSIQVIEGPYDVTTYGNLSGGLKIKTKKPTKDFKAQINLGFGAWNYKKFGASASGGNDFIRVIAAVSTESSDQYHDGNGDSIAQQIDKYVAKNPAAAGAKFQPTYYNMPAYTKKSAMAKAFITTAKNQELRLSVTANRSDNVLYGNSKMDAIYDNSNIYSIAYNIDNISDSYKNINLEYYHSDVDHPMDNSYRMASFGVKPIMTNWLHTNLDGIKLKNKFNINSYILLIGLDGSNRKWDGHYEKNHNEFFLPGGKGRKSIDNALTKNAALFAKLSKAYGSLNLSVGARVDDTSITNDANQNNNYHSIGANLLTTYNFNKDNKLFFGMGQAYRVPDAKELYFVAPMGNEVGSNRLKDVRNQEIDLGYKTDNDNFSFKIKTFYSKLKDYIYYHKGVPQHNYENIDATIYGGEVSGSYYVNDDMTVDMGASYKRGKKDKALAGQTNTNLADMAPLRGNIALNYEYANNSLATLETVMSKRWNKVDDDNGEQVLAGWAVVNAKVKHAVNKKFDLTVGVNNIFDVSYAQSNTYADLTLVSGGGDVMLMNEPGRYVYTNLDFKF</sequence>
<dbReference type="InterPro" id="IPR037066">
    <property type="entry name" value="Plug_dom_sf"/>
</dbReference>